<keyword evidence="3" id="KW-0408">Iron</keyword>
<evidence type="ECO:0000313" key="7">
    <source>
        <dbReference type="Proteomes" id="UP000236723"/>
    </source>
</evidence>
<keyword evidence="6" id="KW-0223">Dioxygenase</keyword>
<gene>
    <name evidence="6" type="ORF">SAMN04489712_12383</name>
</gene>
<dbReference type="PANTHER" id="PTHR10696:SF56">
    <property type="entry name" value="TAUD_TFDA-LIKE DOMAIN-CONTAINING PROTEIN"/>
    <property type="match status" value="1"/>
</dbReference>
<dbReference type="GO" id="GO:0051213">
    <property type="term" value="F:dioxygenase activity"/>
    <property type="evidence" value="ECO:0007669"/>
    <property type="project" value="UniProtKB-KW"/>
</dbReference>
<dbReference type="AlphaFoldDB" id="A0A1H6DWD4"/>
<dbReference type="Proteomes" id="UP000236723">
    <property type="component" value="Unassembled WGS sequence"/>
</dbReference>
<feature type="domain" description="TauD/TfdA-like" evidence="5">
    <location>
        <begin position="37"/>
        <end position="281"/>
    </location>
</feature>
<comment type="cofactor">
    <cofactor evidence="1">
        <name>Fe(2+)</name>
        <dbReference type="ChEBI" id="CHEBI:29033"/>
    </cofactor>
</comment>
<evidence type="ECO:0000256" key="2">
    <source>
        <dbReference type="ARBA" id="ARBA00023002"/>
    </source>
</evidence>
<dbReference type="InterPro" id="IPR042098">
    <property type="entry name" value="TauD-like_sf"/>
</dbReference>
<evidence type="ECO:0000256" key="1">
    <source>
        <dbReference type="ARBA" id="ARBA00001954"/>
    </source>
</evidence>
<keyword evidence="2" id="KW-0560">Oxidoreductase</keyword>
<accession>A0A1H6DWD4</accession>
<dbReference type="InterPro" id="IPR003819">
    <property type="entry name" value="TauD/TfdA-like"/>
</dbReference>
<dbReference type="OrthoDB" id="5491415at2"/>
<keyword evidence="7" id="KW-1185">Reference proteome</keyword>
<dbReference type="InterPro" id="IPR050411">
    <property type="entry name" value="AlphaKG_dependent_hydroxylases"/>
</dbReference>
<organism evidence="6 7">
    <name type="scientific">Thermomonospora echinospora</name>
    <dbReference type="NCBI Taxonomy" id="1992"/>
    <lineage>
        <taxon>Bacteria</taxon>
        <taxon>Bacillati</taxon>
        <taxon>Actinomycetota</taxon>
        <taxon>Actinomycetes</taxon>
        <taxon>Streptosporangiales</taxon>
        <taxon>Thermomonosporaceae</taxon>
        <taxon>Thermomonospora</taxon>
    </lineage>
</organism>
<dbReference type="SUPFAM" id="SSF51197">
    <property type="entry name" value="Clavaminate synthase-like"/>
    <property type="match status" value="1"/>
</dbReference>
<evidence type="ECO:0000259" key="5">
    <source>
        <dbReference type="Pfam" id="PF02668"/>
    </source>
</evidence>
<dbReference type="PANTHER" id="PTHR10696">
    <property type="entry name" value="GAMMA-BUTYROBETAINE HYDROXYLASE-RELATED"/>
    <property type="match status" value="1"/>
</dbReference>
<evidence type="ECO:0000256" key="4">
    <source>
        <dbReference type="ARBA" id="ARBA00023194"/>
    </source>
</evidence>
<dbReference type="Gene3D" id="3.60.130.10">
    <property type="entry name" value="Clavaminate synthase-like"/>
    <property type="match status" value="1"/>
</dbReference>
<protein>
    <submittedName>
        <fullName evidence="6">Taurine catabolism dioxygenase TauD, TfdA family</fullName>
    </submittedName>
</protein>
<proteinExistence type="predicted"/>
<sequence>MPTVNGFDRFRYPIRPELPAFLRGEDSGGPTMRKLCSWLDSLVTELESWPGLCVLQGFPEGIWTDHRAVLRFSELLGTPIPQDRHGTVVREVRDRGSTIGQGESTRYADSRFGGHFHTDGAEAGFPVPDMFALFCVRQAMRGGSLHLAHLRDVVRELAGQEAVVDVLGRPFHFHRRGDGTGDAEHTVAKPILFDHRGRPAVTYLRRYVELGHRQRGAPELTAGQHAALDAFDAAVDRTRKIEGRMRPDEVLIVNNLRTLHARTEFVDHPDPARSRLLLRTWISRDERRR</sequence>
<dbReference type="GO" id="GO:0017000">
    <property type="term" value="P:antibiotic biosynthetic process"/>
    <property type="evidence" value="ECO:0007669"/>
    <property type="project" value="UniProtKB-KW"/>
</dbReference>
<name>A0A1H6DWD4_9ACTN</name>
<keyword evidence="4" id="KW-0045">Antibiotic biosynthesis</keyword>
<evidence type="ECO:0000256" key="3">
    <source>
        <dbReference type="ARBA" id="ARBA00023004"/>
    </source>
</evidence>
<reference evidence="7" key="1">
    <citation type="submission" date="2016-10" db="EMBL/GenBank/DDBJ databases">
        <authorList>
            <person name="Varghese N."/>
            <person name="Submissions S."/>
        </authorList>
    </citation>
    <scope>NUCLEOTIDE SEQUENCE [LARGE SCALE GENOMIC DNA]</scope>
    <source>
        <strain evidence="7">DSM 43163</strain>
    </source>
</reference>
<dbReference type="Pfam" id="PF02668">
    <property type="entry name" value="TauD"/>
    <property type="match status" value="1"/>
</dbReference>
<dbReference type="EMBL" id="FNVO01000023">
    <property type="protein sequence ID" value="SEG89394.1"/>
    <property type="molecule type" value="Genomic_DNA"/>
</dbReference>
<dbReference type="RefSeq" id="WP_103943747.1">
    <property type="nucleotide sequence ID" value="NZ_FNVO01000023.1"/>
</dbReference>
<evidence type="ECO:0000313" key="6">
    <source>
        <dbReference type="EMBL" id="SEG89394.1"/>
    </source>
</evidence>